<feature type="domain" description="Helix-turn-helix" evidence="1">
    <location>
        <begin position="32"/>
        <end position="77"/>
    </location>
</feature>
<name>A0A1I1CGB1_9BACT</name>
<evidence type="ECO:0000259" key="1">
    <source>
        <dbReference type="Pfam" id="PF12728"/>
    </source>
</evidence>
<dbReference type="Proteomes" id="UP000198790">
    <property type="component" value="Unassembled WGS sequence"/>
</dbReference>
<dbReference type="PANTHER" id="PTHR34585">
    <property type="match status" value="1"/>
</dbReference>
<proteinExistence type="predicted"/>
<dbReference type="InterPro" id="IPR041657">
    <property type="entry name" value="HTH_17"/>
</dbReference>
<gene>
    <name evidence="2" type="ORF">SAMN04489723_1272</name>
</gene>
<keyword evidence="3" id="KW-1185">Reference proteome</keyword>
<protein>
    <submittedName>
        <fullName evidence="2">Helix-turn-helix domain-containing protein</fullName>
    </submittedName>
</protein>
<reference evidence="2 3" key="1">
    <citation type="submission" date="2016-10" db="EMBL/GenBank/DDBJ databases">
        <authorList>
            <person name="de Groot N.N."/>
        </authorList>
    </citation>
    <scope>NUCLEOTIDE SEQUENCE [LARGE SCALE GENOMIC DNA]</scope>
    <source>
        <strain evidence="2 3">DSM 23399</strain>
    </source>
</reference>
<evidence type="ECO:0000313" key="3">
    <source>
        <dbReference type="Proteomes" id="UP000198790"/>
    </source>
</evidence>
<organism evidence="2 3">
    <name type="scientific">Algoriphagus aquimarinus</name>
    <dbReference type="NCBI Taxonomy" id="237018"/>
    <lineage>
        <taxon>Bacteria</taxon>
        <taxon>Pseudomonadati</taxon>
        <taxon>Bacteroidota</taxon>
        <taxon>Cytophagia</taxon>
        <taxon>Cytophagales</taxon>
        <taxon>Cyclobacteriaceae</taxon>
        <taxon>Algoriphagus</taxon>
    </lineage>
</organism>
<dbReference type="STRING" id="237018.SAMN04489723_1272"/>
<accession>A0A1I1CGB1</accession>
<evidence type="ECO:0000313" key="2">
    <source>
        <dbReference type="EMBL" id="SFB59730.1"/>
    </source>
</evidence>
<dbReference type="PANTHER" id="PTHR34585:SF22">
    <property type="entry name" value="HELIX-TURN-HELIX DOMAIN-CONTAINING PROTEIN"/>
    <property type="match status" value="1"/>
</dbReference>
<dbReference type="Pfam" id="PF12728">
    <property type="entry name" value="HTH_17"/>
    <property type="match status" value="1"/>
</dbReference>
<dbReference type="AlphaFoldDB" id="A0A1I1CGB1"/>
<dbReference type="EMBL" id="FOKK01000027">
    <property type="protein sequence ID" value="SFB59730.1"/>
    <property type="molecule type" value="Genomic_DNA"/>
</dbReference>
<sequence>MDSNQLHELVRDIAEVKETLLKMSGKTNFPCLLRTSEVKKILKLSDSSLAGLRQNGSIPFTKVGGTIYFLKKDILELVVQNYSGVYER</sequence>